<name>A0A9P0IPN4_9DIPT</name>
<gene>
    <name evidence="5" type="ORF">CHIRRI_LOCUS2908</name>
</gene>
<dbReference type="Proteomes" id="UP001153620">
    <property type="component" value="Chromosome 1"/>
</dbReference>
<dbReference type="EMBL" id="OU895877">
    <property type="protein sequence ID" value="CAH1713262.1"/>
    <property type="molecule type" value="Genomic_DNA"/>
</dbReference>
<evidence type="ECO:0000256" key="3">
    <source>
        <dbReference type="PROSITE-ProRule" id="PRU00464"/>
    </source>
</evidence>
<dbReference type="SUPFAM" id="SSF54197">
    <property type="entry name" value="HIT-like"/>
    <property type="match status" value="1"/>
</dbReference>
<dbReference type="InterPro" id="IPR019808">
    <property type="entry name" value="Histidine_triad_CS"/>
</dbReference>
<evidence type="ECO:0000259" key="4">
    <source>
        <dbReference type="PROSITE" id="PS51084"/>
    </source>
</evidence>
<dbReference type="CDD" id="cd01276">
    <property type="entry name" value="PKCI_related"/>
    <property type="match status" value="1"/>
</dbReference>
<dbReference type="PROSITE" id="PS00892">
    <property type="entry name" value="HIT_1"/>
    <property type="match status" value="1"/>
</dbReference>
<feature type="short sequence motif" description="Histidine triad motif" evidence="2 3">
    <location>
        <begin position="110"/>
        <end position="114"/>
    </location>
</feature>
<reference evidence="5" key="1">
    <citation type="submission" date="2022-01" db="EMBL/GenBank/DDBJ databases">
        <authorList>
            <person name="King R."/>
        </authorList>
    </citation>
    <scope>NUCLEOTIDE SEQUENCE</scope>
</reference>
<keyword evidence="6" id="KW-1185">Reference proteome</keyword>
<evidence type="ECO:0000313" key="5">
    <source>
        <dbReference type="EMBL" id="CAH1713262.1"/>
    </source>
</evidence>
<dbReference type="PROSITE" id="PS51084">
    <property type="entry name" value="HIT_2"/>
    <property type="match status" value="1"/>
</dbReference>
<sequence>MADEVKAAQEANPGADTIFGKILRKEIPCNFIYEDDQCVAFHDVSPQAPVHYLVIPKKPIQQLSKASDEDEQLLGHLLLAGKKVADQLGLNNGYRVVINDGKLGAQSVYHLHLHFLSNRQMGWPPGTVHKTSLINSTAHDSTMIKFLITLGIGVYSGIYIAQNYDVPKVDDPSKVYEKFMAFIDEQKKTAEDLKKKVDK</sequence>
<evidence type="ECO:0000256" key="2">
    <source>
        <dbReference type="PIRSR" id="PIRSR601310-3"/>
    </source>
</evidence>
<feature type="domain" description="HIT" evidence="4">
    <location>
        <begin position="18"/>
        <end position="126"/>
    </location>
</feature>
<reference evidence="5" key="2">
    <citation type="submission" date="2022-10" db="EMBL/GenBank/DDBJ databases">
        <authorList>
            <consortium name="ENA_rothamsted_submissions"/>
            <consortium name="culmorum"/>
            <person name="King R."/>
        </authorList>
    </citation>
    <scope>NUCLEOTIDE SEQUENCE</scope>
</reference>
<dbReference type="Pfam" id="PF15054">
    <property type="entry name" value="DUF4535"/>
    <property type="match status" value="1"/>
</dbReference>
<proteinExistence type="predicted"/>
<dbReference type="AlphaFoldDB" id="A0A9P0IPN4"/>
<dbReference type="GO" id="GO:0003824">
    <property type="term" value="F:catalytic activity"/>
    <property type="evidence" value="ECO:0007669"/>
    <property type="project" value="InterPro"/>
</dbReference>
<dbReference type="PRINTS" id="PR00332">
    <property type="entry name" value="HISTRIAD"/>
</dbReference>
<evidence type="ECO:0000256" key="1">
    <source>
        <dbReference type="PIRSR" id="PIRSR601310-1"/>
    </source>
</evidence>
<dbReference type="InterPro" id="IPR001310">
    <property type="entry name" value="Histidine_triad_HIT"/>
</dbReference>
<evidence type="ECO:0000313" key="6">
    <source>
        <dbReference type="Proteomes" id="UP001153620"/>
    </source>
</evidence>
<feature type="active site" description="Tele-AMP-histidine intermediate" evidence="1">
    <location>
        <position position="112"/>
    </location>
</feature>
<protein>
    <recommendedName>
        <fullName evidence="4">HIT domain-containing protein</fullName>
    </recommendedName>
</protein>
<dbReference type="InterPro" id="IPR011146">
    <property type="entry name" value="HIT-like"/>
</dbReference>
<dbReference type="FunFam" id="3.30.428.10:FF:000005">
    <property type="entry name" value="Histidine triad nucleotide-binding protein 1"/>
    <property type="match status" value="1"/>
</dbReference>
<dbReference type="InterPro" id="IPR027854">
    <property type="entry name" value="STMP1"/>
</dbReference>
<dbReference type="Gene3D" id="3.30.428.10">
    <property type="entry name" value="HIT-like"/>
    <property type="match status" value="1"/>
</dbReference>
<dbReference type="InterPro" id="IPR036265">
    <property type="entry name" value="HIT-like_sf"/>
</dbReference>
<dbReference type="Pfam" id="PF01230">
    <property type="entry name" value="HIT"/>
    <property type="match status" value="1"/>
</dbReference>
<organism evidence="5 6">
    <name type="scientific">Chironomus riparius</name>
    <dbReference type="NCBI Taxonomy" id="315576"/>
    <lineage>
        <taxon>Eukaryota</taxon>
        <taxon>Metazoa</taxon>
        <taxon>Ecdysozoa</taxon>
        <taxon>Arthropoda</taxon>
        <taxon>Hexapoda</taxon>
        <taxon>Insecta</taxon>
        <taxon>Pterygota</taxon>
        <taxon>Neoptera</taxon>
        <taxon>Endopterygota</taxon>
        <taxon>Diptera</taxon>
        <taxon>Nematocera</taxon>
        <taxon>Chironomoidea</taxon>
        <taxon>Chironomidae</taxon>
        <taxon>Chironominae</taxon>
        <taxon>Chironomus</taxon>
    </lineage>
</organism>
<accession>A0A9P0IPN4</accession>
<dbReference type="PANTHER" id="PTHR23089">
    <property type="entry name" value="HISTIDINE TRIAD HIT PROTEIN"/>
    <property type="match status" value="1"/>
</dbReference>